<organism evidence="6 7">
    <name type="scientific">Collibacillus ludicampi</name>
    <dbReference type="NCBI Taxonomy" id="2771369"/>
    <lineage>
        <taxon>Bacteria</taxon>
        <taxon>Bacillati</taxon>
        <taxon>Bacillota</taxon>
        <taxon>Bacilli</taxon>
        <taxon>Bacillales</taxon>
        <taxon>Alicyclobacillaceae</taxon>
        <taxon>Collibacillus</taxon>
    </lineage>
</organism>
<dbReference type="InterPro" id="IPR041685">
    <property type="entry name" value="AAA_GajA/Old/RecF-like"/>
</dbReference>
<gene>
    <name evidence="6" type="ORF">DNHGIG_27130</name>
</gene>
<reference evidence="6" key="1">
    <citation type="journal article" date="2023" name="Int. J. Syst. Evol. Microbiol.">
        <title>Collibacillus ludicampi gen. nov., sp. nov., a new soil bacterium of the family Alicyclobacillaceae.</title>
        <authorList>
            <person name="Jojima T."/>
            <person name="Ioku Y."/>
            <person name="Fukuta Y."/>
            <person name="Shirasaka N."/>
            <person name="Matsumura Y."/>
            <person name="Mori M."/>
        </authorList>
    </citation>
    <scope>NUCLEOTIDE SEQUENCE</scope>
    <source>
        <strain evidence="6">TP075</strain>
    </source>
</reference>
<evidence type="ECO:0000256" key="3">
    <source>
        <dbReference type="ARBA" id="ARBA00013368"/>
    </source>
</evidence>
<sequence length="492" mass="57440">MKTIKKIIIENFQSHEYSELEFDNGLNVIIGASDQGKSSVIRALRWVLYNEPRGADFIRVGANHVRVTIYMNDGFIVTRERTPSKNRYIVTSPDGDEQIYEGFGNSVPQEVITAHGVEKIMLDEGEEKMLHLGMQLDGPFLLSESGAVKAKAIGRLNGVHIIDAAHRDTSRDLARLQQDEKTYREQLHALQEELEQFQDLAYLENILFLVEEKQNRVQQLSTRLAKLKQLRDAMQENHRQLEIAERVLQQTEKLTDIVGLWECAVQVNERVKRLRFLREKLQSIRRELAYCAKIEQETRELERASQKVTSLQQVLNKHRLLQQMSGKWKEVNRSLALVERVLERTKDVEKGIHLYERLIRLGMKQKTLRTSYEKLRLIERDTQVVERYLTRLAEIDRAEEKLAHLTKFIDRLQRLASLRNQKAEIEERLFRADQFLKEHAREMEKQLNAYQILLKRSGTCPVCFSPIDEHTTERILEEFTGGVEDGRETRGT</sequence>
<comment type="caution">
    <text evidence="6">The sequence shown here is derived from an EMBL/GenBank/DDBJ whole genome shotgun (WGS) entry which is preliminary data.</text>
</comment>
<dbReference type="Proteomes" id="UP001057291">
    <property type="component" value="Unassembled WGS sequence"/>
</dbReference>
<evidence type="ECO:0000313" key="6">
    <source>
        <dbReference type="EMBL" id="GIM47164.1"/>
    </source>
</evidence>
<comment type="subunit">
    <text evidence="2">Heterodimer of SbcC and SbcD.</text>
</comment>
<accession>A0AAV4LHI7</accession>
<evidence type="ECO:0000256" key="1">
    <source>
        <dbReference type="ARBA" id="ARBA00006930"/>
    </source>
</evidence>
<name>A0AAV4LHI7_9BACL</name>
<dbReference type="Gene3D" id="3.40.50.300">
    <property type="entry name" value="P-loop containing nucleotide triphosphate hydrolases"/>
    <property type="match status" value="1"/>
</dbReference>
<protein>
    <recommendedName>
        <fullName evidence="3">Nuclease SbcCD subunit C</fullName>
    </recommendedName>
</protein>
<evidence type="ECO:0000256" key="2">
    <source>
        <dbReference type="ARBA" id="ARBA00011322"/>
    </source>
</evidence>
<evidence type="ECO:0000256" key="4">
    <source>
        <dbReference type="SAM" id="Coils"/>
    </source>
</evidence>
<dbReference type="PANTHER" id="PTHR32114">
    <property type="entry name" value="ABC TRANSPORTER ABCH.3"/>
    <property type="match status" value="1"/>
</dbReference>
<feature type="coiled-coil region" evidence="4">
    <location>
        <begin position="395"/>
        <end position="456"/>
    </location>
</feature>
<dbReference type="PANTHER" id="PTHR32114:SF2">
    <property type="entry name" value="ABC TRANSPORTER ABCH.3"/>
    <property type="match status" value="1"/>
</dbReference>
<feature type="coiled-coil region" evidence="4">
    <location>
        <begin position="166"/>
        <end position="321"/>
    </location>
</feature>
<dbReference type="RefSeq" id="WP_282200182.1">
    <property type="nucleotide sequence ID" value="NZ_BOQE01000001.1"/>
</dbReference>
<comment type="similarity">
    <text evidence="1">Belongs to the SMC family. SbcC subfamily.</text>
</comment>
<keyword evidence="7" id="KW-1185">Reference proteome</keyword>
<dbReference type="Pfam" id="PF13175">
    <property type="entry name" value="AAA_15"/>
    <property type="match status" value="1"/>
</dbReference>
<dbReference type="AlphaFoldDB" id="A0AAV4LHI7"/>
<dbReference type="EMBL" id="BOQE01000001">
    <property type="protein sequence ID" value="GIM47164.1"/>
    <property type="molecule type" value="Genomic_DNA"/>
</dbReference>
<keyword evidence="4" id="KW-0175">Coiled coil</keyword>
<dbReference type="Gene3D" id="1.10.287.510">
    <property type="entry name" value="Helix hairpin bin"/>
    <property type="match status" value="1"/>
</dbReference>
<dbReference type="SUPFAM" id="SSF52540">
    <property type="entry name" value="P-loop containing nucleoside triphosphate hydrolases"/>
    <property type="match status" value="1"/>
</dbReference>
<evidence type="ECO:0000313" key="7">
    <source>
        <dbReference type="Proteomes" id="UP001057291"/>
    </source>
</evidence>
<proteinExistence type="inferred from homology"/>
<evidence type="ECO:0000259" key="5">
    <source>
        <dbReference type="Pfam" id="PF13175"/>
    </source>
</evidence>
<feature type="domain" description="Endonuclease GajA/Old nuclease/RecF-like AAA" evidence="5">
    <location>
        <begin position="4"/>
        <end position="397"/>
    </location>
</feature>
<dbReference type="InterPro" id="IPR027417">
    <property type="entry name" value="P-loop_NTPase"/>
</dbReference>